<sequence>LLVVASTATDSLAITKSVSLISHVADSSLRSYGSNVAQRLAVRRPVEMVKSEEEEEEQEEERKHAGLFNHDKCLCFDATDQLKRNTTTLPLSAFVMTKSVRCLSRFKILRSSAVVFEAALWLLRDKMSRRAPRISAAFPRGTWGPRQASADVMMSSKGTFFGVGTKFRPLASTLVSFCCKGSPLRLTTVFSVSAPKLRRLLAADLVNSQDLERPLSSDLASTGFRRQSISRYRLRRNVSNSDRESLDETGRKKTVFLRNTIPSDSDLIFIIAMQWAVKLENHFPTQWPLAFSTTGNDAQEGNSLRCFEGRRLKIAGDSKLHAQRVCKAVT</sequence>
<name>A0A085MI72_9BILA</name>
<dbReference type="AlphaFoldDB" id="A0A085MI72"/>
<reference evidence="1 2" key="1">
    <citation type="journal article" date="2014" name="Nat. Genet.">
        <title>Genome and transcriptome of the porcine whipworm Trichuris suis.</title>
        <authorList>
            <person name="Jex A.R."/>
            <person name="Nejsum P."/>
            <person name="Schwarz E.M."/>
            <person name="Hu L."/>
            <person name="Young N.D."/>
            <person name="Hall R.S."/>
            <person name="Korhonen P.K."/>
            <person name="Liao S."/>
            <person name="Thamsborg S."/>
            <person name="Xia J."/>
            <person name="Xu P."/>
            <person name="Wang S."/>
            <person name="Scheerlinck J.P."/>
            <person name="Hofmann A."/>
            <person name="Sternberg P.W."/>
            <person name="Wang J."/>
            <person name="Gasser R.B."/>
        </authorList>
    </citation>
    <scope>NUCLEOTIDE SEQUENCE [LARGE SCALE GENOMIC DNA]</scope>
    <source>
        <strain evidence="1">DCEP-RM93M</strain>
    </source>
</reference>
<dbReference type="Proteomes" id="UP000030764">
    <property type="component" value="Unassembled WGS sequence"/>
</dbReference>
<protein>
    <submittedName>
        <fullName evidence="1">Uncharacterized protein</fullName>
    </submittedName>
</protein>
<gene>
    <name evidence="1" type="ORF">M513_02175</name>
</gene>
<keyword evidence="2" id="KW-1185">Reference proteome</keyword>
<feature type="non-terminal residue" evidence="1">
    <location>
        <position position="1"/>
    </location>
</feature>
<evidence type="ECO:0000313" key="1">
    <source>
        <dbReference type="EMBL" id="KFD56918.1"/>
    </source>
</evidence>
<dbReference type="EMBL" id="KL363191">
    <property type="protein sequence ID" value="KFD56918.1"/>
    <property type="molecule type" value="Genomic_DNA"/>
</dbReference>
<proteinExistence type="predicted"/>
<evidence type="ECO:0000313" key="2">
    <source>
        <dbReference type="Proteomes" id="UP000030764"/>
    </source>
</evidence>
<accession>A0A085MI72</accession>
<feature type="non-terminal residue" evidence="1">
    <location>
        <position position="330"/>
    </location>
</feature>
<organism evidence="1 2">
    <name type="scientific">Trichuris suis</name>
    <name type="common">pig whipworm</name>
    <dbReference type="NCBI Taxonomy" id="68888"/>
    <lineage>
        <taxon>Eukaryota</taxon>
        <taxon>Metazoa</taxon>
        <taxon>Ecdysozoa</taxon>
        <taxon>Nematoda</taxon>
        <taxon>Enoplea</taxon>
        <taxon>Dorylaimia</taxon>
        <taxon>Trichinellida</taxon>
        <taxon>Trichuridae</taxon>
        <taxon>Trichuris</taxon>
    </lineage>
</organism>